<evidence type="ECO:0000313" key="2">
    <source>
        <dbReference type="Proteomes" id="UP000076761"/>
    </source>
</evidence>
<dbReference type="OrthoDB" id="47059at2759"/>
<proteinExistence type="predicted"/>
<accession>A0A165US22</accession>
<keyword evidence="2" id="KW-1185">Reference proteome</keyword>
<protein>
    <submittedName>
        <fullName evidence="1">Uncharacterized protein</fullName>
    </submittedName>
</protein>
<gene>
    <name evidence="1" type="ORF">NEOLEDRAFT_862388</name>
</gene>
<dbReference type="STRING" id="1314782.A0A165US22"/>
<dbReference type="EMBL" id="KV425557">
    <property type="protein sequence ID" value="KZT28613.1"/>
    <property type="molecule type" value="Genomic_DNA"/>
</dbReference>
<reference evidence="1 2" key="1">
    <citation type="journal article" date="2016" name="Mol. Biol. Evol.">
        <title>Comparative Genomics of Early-Diverging Mushroom-Forming Fungi Provides Insights into the Origins of Lignocellulose Decay Capabilities.</title>
        <authorList>
            <person name="Nagy L.G."/>
            <person name="Riley R."/>
            <person name="Tritt A."/>
            <person name="Adam C."/>
            <person name="Daum C."/>
            <person name="Floudas D."/>
            <person name="Sun H."/>
            <person name="Yadav J.S."/>
            <person name="Pangilinan J."/>
            <person name="Larsson K.H."/>
            <person name="Matsuura K."/>
            <person name="Barry K."/>
            <person name="Labutti K."/>
            <person name="Kuo R."/>
            <person name="Ohm R.A."/>
            <person name="Bhattacharya S.S."/>
            <person name="Shirouzu T."/>
            <person name="Yoshinaga Y."/>
            <person name="Martin F.M."/>
            <person name="Grigoriev I.V."/>
            <person name="Hibbett D.S."/>
        </authorList>
    </citation>
    <scope>NUCLEOTIDE SEQUENCE [LARGE SCALE GENOMIC DNA]</scope>
    <source>
        <strain evidence="1 2">HHB14362 ss-1</strain>
    </source>
</reference>
<evidence type="ECO:0000313" key="1">
    <source>
        <dbReference type="EMBL" id="KZT28613.1"/>
    </source>
</evidence>
<name>A0A165US22_9AGAM</name>
<dbReference type="InParanoid" id="A0A165US22"/>
<sequence length="117" mass="12732">MMSVVPEAQVVRSSPLEVLSGRFAETTPTSENPLPPAQSVRLAKEKLLAIFRERFENAAKTVVICKLELLRLRPDGRAVLVAVRFRGLGWLKGRPGAAVHPNTALGILIATLSTTFD</sequence>
<dbReference type="Proteomes" id="UP000076761">
    <property type="component" value="Unassembled WGS sequence"/>
</dbReference>
<organism evidence="1 2">
    <name type="scientific">Neolentinus lepideus HHB14362 ss-1</name>
    <dbReference type="NCBI Taxonomy" id="1314782"/>
    <lineage>
        <taxon>Eukaryota</taxon>
        <taxon>Fungi</taxon>
        <taxon>Dikarya</taxon>
        <taxon>Basidiomycota</taxon>
        <taxon>Agaricomycotina</taxon>
        <taxon>Agaricomycetes</taxon>
        <taxon>Gloeophyllales</taxon>
        <taxon>Gloeophyllaceae</taxon>
        <taxon>Neolentinus</taxon>
    </lineage>
</organism>
<dbReference type="AlphaFoldDB" id="A0A165US22"/>